<organism evidence="2 3">
    <name type="scientific">Talaromyces proteolyticus</name>
    <dbReference type="NCBI Taxonomy" id="1131652"/>
    <lineage>
        <taxon>Eukaryota</taxon>
        <taxon>Fungi</taxon>
        <taxon>Dikarya</taxon>
        <taxon>Ascomycota</taxon>
        <taxon>Pezizomycotina</taxon>
        <taxon>Eurotiomycetes</taxon>
        <taxon>Eurotiomycetidae</taxon>
        <taxon>Eurotiales</taxon>
        <taxon>Trichocomaceae</taxon>
        <taxon>Talaromyces</taxon>
        <taxon>Talaromyces sect. Bacilispori</taxon>
    </lineage>
</organism>
<feature type="region of interest" description="Disordered" evidence="1">
    <location>
        <begin position="65"/>
        <end position="154"/>
    </location>
</feature>
<dbReference type="GeneID" id="70244641"/>
<evidence type="ECO:0000313" key="2">
    <source>
        <dbReference type="EMBL" id="KAH8692695.1"/>
    </source>
</evidence>
<feature type="compositionally biased region" description="Low complexity" evidence="1">
    <location>
        <begin position="131"/>
        <end position="140"/>
    </location>
</feature>
<keyword evidence="3" id="KW-1185">Reference proteome</keyword>
<feature type="compositionally biased region" description="Basic and acidic residues" evidence="1">
    <location>
        <begin position="107"/>
        <end position="117"/>
    </location>
</feature>
<protein>
    <submittedName>
        <fullName evidence="2">Uncharacterized protein</fullName>
    </submittedName>
</protein>
<name>A0AAD4KMM5_9EURO</name>
<proteinExistence type="predicted"/>
<feature type="compositionally biased region" description="Polar residues" evidence="1">
    <location>
        <begin position="81"/>
        <end position="106"/>
    </location>
</feature>
<evidence type="ECO:0000313" key="3">
    <source>
        <dbReference type="Proteomes" id="UP001201262"/>
    </source>
</evidence>
<dbReference type="RefSeq" id="XP_046068568.1">
    <property type="nucleotide sequence ID" value="XM_046214354.1"/>
</dbReference>
<evidence type="ECO:0000256" key="1">
    <source>
        <dbReference type="SAM" id="MobiDB-lite"/>
    </source>
</evidence>
<dbReference type="EMBL" id="JAJTJA010000010">
    <property type="protein sequence ID" value="KAH8692695.1"/>
    <property type="molecule type" value="Genomic_DNA"/>
</dbReference>
<feature type="compositionally biased region" description="Polar residues" evidence="1">
    <location>
        <begin position="141"/>
        <end position="150"/>
    </location>
</feature>
<gene>
    <name evidence="2" type="ORF">BGW36DRAFT_362245</name>
</gene>
<accession>A0AAD4KMM5</accession>
<dbReference type="AlphaFoldDB" id="A0AAD4KMM5"/>
<comment type="caution">
    <text evidence="2">The sequence shown here is derived from an EMBL/GenBank/DDBJ whole genome shotgun (WGS) entry which is preliminary data.</text>
</comment>
<dbReference type="Proteomes" id="UP001201262">
    <property type="component" value="Unassembled WGS sequence"/>
</dbReference>
<reference evidence="2" key="1">
    <citation type="submission" date="2021-12" db="EMBL/GenBank/DDBJ databases">
        <title>Convergent genome expansion in fungi linked to evolution of root-endophyte symbiosis.</title>
        <authorList>
            <consortium name="DOE Joint Genome Institute"/>
            <person name="Ke Y.-H."/>
            <person name="Bonito G."/>
            <person name="Liao H.-L."/>
            <person name="Looney B."/>
            <person name="Rojas-Flechas A."/>
            <person name="Nash J."/>
            <person name="Hameed K."/>
            <person name="Schadt C."/>
            <person name="Martin F."/>
            <person name="Crous P.W."/>
            <person name="Miettinen O."/>
            <person name="Magnuson J.K."/>
            <person name="Labbe J."/>
            <person name="Jacobson D."/>
            <person name="Doktycz M.J."/>
            <person name="Veneault-Fourrey C."/>
            <person name="Kuo A."/>
            <person name="Mondo S."/>
            <person name="Calhoun S."/>
            <person name="Riley R."/>
            <person name="Ohm R."/>
            <person name="LaButti K."/>
            <person name="Andreopoulos B."/>
            <person name="Pangilinan J."/>
            <person name="Nolan M."/>
            <person name="Tritt A."/>
            <person name="Clum A."/>
            <person name="Lipzen A."/>
            <person name="Daum C."/>
            <person name="Barry K."/>
            <person name="Grigoriev I.V."/>
            <person name="Vilgalys R."/>
        </authorList>
    </citation>
    <scope>NUCLEOTIDE SEQUENCE</scope>
    <source>
        <strain evidence="2">PMI_201</strain>
    </source>
</reference>
<sequence>MYEILPQQPQHPQHFQVFKQQNNFHFGYLVDPFAAYRAHTPSPLGLCNTNSVKKPAPIFSTMKNTCTDNNADNRAADKENNNNQSIGFHSPNQQNASHLLSFTPTSSEKESTYEQRFKSGSSNRPFAKIFGSPSSGSSSSTAHASKQRTVFLNKVKRDRDNARFNARGESIMMMEHISEQKQWQERMRREADMIFQQYHLDEGELSDEDLQMAVDSEQDVLEQILSHEDEMDALLENIPENETTVSPTKSEQSFDDDMDYEDIFKELVGNDQQQSLDMDMSG</sequence>